<dbReference type="KEGG" id="ahb:bsdtb5_38190"/>
<sequence>MIKFIFDLDGTITAEETLPIISKNFNLVDEMENLTRETVQGNIPFIESFIRRVYILGKLPVDEISELLRKAELYSEILNFIKTYKENCVIATSNLECWCIKLLEDIGCAYYCSDATVEENQVKKLTRILKKESVVERYKSAGDIVVYIGDGNNDMEAMRLADISIATGLTHYPAKSLLSVADYLVFSEEALCRQLSQLL</sequence>
<comment type="catalytic activity">
    <reaction evidence="11">
        <text>O-phospho-D-serine + H2O = D-serine + phosphate</text>
        <dbReference type="Rhea" id="RHEA:24873"/>
        <dbReference type="ChEBI" id="CHEBI:15377"/>
        <dbReference type="ChEBI" id="CHEBI:35247"/>
        <dbReference type="ChEBI" id="CHEBI:43474"/>
        <dbReference type="ChEBI" id="CHEBI:58680"/>
        <dbReference type="EC" id="3.1.3.3"/>
    </reaction>
</comment>
<dbReference type="EC" id="3.1.3.3" evidence="4"/>
<dbReference type="PANTHER" id="PTHR43344:SF2">
    <property type="entry name" value="PHOSPHOSERINE PHOSPHATASE"/>
    <property type="match status" value="1"/>
</dbReference>
<dbReference type="Proteomes" id="UP000595897">
    <property type="component" value="Chromosome"/>
</dbReference>
<comment type="cofactor">
    <cofactor evidence="1">
        <name>Mg(2+)</name>
        <dbReference type="ChEBI" id="CHEBI:18420"/>
    </cofactor>
</comment>
<evidence type="ECO:0000256" key="7">
    <source>
        <dbReference type="ARBA" id="ARBA00022801"/>
    </source>
</evidence>
<keyword evidence="6" id="KW-0479">Metal-binding</keyword>
<keyword evidence="7" id="KW-0378">Hydrolase</keyword>
<evidence type="ECO:0000256" key="5">
    <source>
        <dbReference type="ARBA" id="ARBA00022605"/>
    </source>
</evidence>
<evidence type="ECO:0000256" key="4">
    <source>
        <dbReference type="ARBA" id="ARBA00012640"/>
    </source>
</evidence>
<keyword evidence="9" id="KW-0718">Serine biosynthesis</keyword>
<proteinExistence type="inferred from homology"/>
<reference evidence="12 13" key="1">
    <citation type="submission" date="2020-11" db="EMBL/GenBank/DDBJ databases">
        <title>Draft genome sequencing of a Lachnospiraceae strain isolated from anoxic soil subjected to BSD treatment.</title>
        <authorList>
            <person name="Uek A."/>
            <person name="Tonouchi A."/>
        </authorList>
    </citation>
    <scope>NUCLEOTIDE SEQUENCE [LARGE SCALE GENOMIC DNA]</scope>
    <source>
        <strain evidence="12 13">TB5</strain>
    </source>
</reference>
<dbReference type="AlphaFoldDB" id="A0A7R7IEV6"/>
<dbReference type="SUPFAM" id="SSF56784">
    <property type="entry name" value="HAD-like"/>
    <property type="match status" value="1"/>
</dbReference>
<keyword evidence="13" id="KW-1185">Reference proteome</keyword>
<evidence type="ECO:0000313" key="12">
    <source>
        <dbReference type="EMBL" id="BCN32524.1"/>
    </source>
</evidence>
<keyword evidence="5" id="KW-0028">Amino-acid biosynthesis</keyword>
<evidence type="ECO:0000256" key="2">
    <source>
        <dbReference type="ARBA" id="ARBA00005135"/>
    </source>
</evidence>
<dbReference type="InterPro" id="IPR050582">
    <property type="entry name" value="HAD-like_SerB"/>
</dbReference>
<dbReference type="Gene3D" id="3.40.50.1000">
    <property type="entry name" value="HAD superfamily/HAD-like"/>
    <property type="match status" value="1"/>
</dbReference>
<comment type="pathway">
    <text evidence="2">Amino-acid biosynthesis; L-serine biosynthesis; L-serine from 3-phospho-D-glycerate: step 3/3.</text>
</comment>
<evidence type="ECO:0000256" key="3">
    <source>
        <dbReference type="ARBA" id="ARBA00009184"/>
    </source>
</evidence>
<dbReference type="NCBIfam" id="TIGR01488">
    <property type="entry name" value="HAD-SF-IB"/>
    <property type="match status" value="1"/>
</dbReference>
<gene>
    <name evidence="12" type="ORF">bsdtb5_38190</name>
</gene>
<dbReference type="RefSeq" id="WP_271713568.1">
    <property type="nucleotide sequence ID" value="NZ_AP024169.1"/>
</dbReference>
<accession>A0A7R7IEV6</accession>
<evidence type="ECO:0000256" key="10">
    <source>
        <dbReference type="ARBA" id="ARBA00048138"/>
    </source>
</evidence>
<evidence type="ECO:0000256" key="9">
    <source>
        <dbReference type="ARBA" id="ARBA00023299"/>
    </source>
</evidence>
<evidence type="ECO:0000313" key="13">
    <source>
        <dbReference type="Proteomes" id="UP000595897"/>
    </source>
</evidence>
<dbReference type="GO" id="GO:0036424">
    <property type="term" value="F:L-phosphoserine phosphatase activity"/>
    <property type="evidence" value="ECO:0007669"/>
    <property type="project" value="TreeGrafter"/>
</dbReference>
<evidence type="ECO:0000256" key="11">
    <source>
        <dbReference type="ARBA" id="ARBA00048523"/>
    </source>
</evidence>
<evidence type="ECO:0000256" key="1">
    <source>
        <dbReference type="ARBA" id="ARBA00001946"/>
    </source>
</evidence>
<evidence type="ECO:0000256" key="6">
    <source>
        <dbReference type="ARBA" id="ARBA00022723"/>
    </source>
</evidence>
<dbReference type="EMBL" id="AP024169">
    <property type="protein sequence ID" value="BCN32524.1"/>
    <property type="molecule type" value="Genomic_DNA"/>
</dbReference>
<protein>
    <recommendedName>
        <fullName evidence="4">phosphoserine phosphatase</fullName>
        <ecNumber evidence="4">3.1.3.3</ecNumber>
    </recommendedName>
</protein>
<dbReference type="GO" id="GO:0005737">
    <property type="term" value="C:cytoplasm"/>
    <property type="evidence" value="ECO:0007669"/>
    <property type="project" value="TreeGrafter"/>
</dbReference>
<keyword evidence="8" id="KW-0460">Magnesium</keyword>
<dbReference type="Pfam" id="PF00702">
    <property type="entry name" value="Hydrolase"/>
    <property type="match status" value="1"/>
</dbReference>
<dbReference type="GO" id="GO:0006564">
    <property type="term" value="P:L-serine biosynthetic process"/>
    <property type="evidence" value="ECO:0007669"/>
    <property type="project" value="UniProtKB-KW"/>
</dbReference>
<evidence type="ECO:0000256" key="8">
    <source>
        <dbReference type="ARBA" id="ARBA00022842"/>
    </source>
</evidence>
<dbReference type="InterPro" id="IPR023214">
    <property type="entry name" value="HAD_sf"/>
</dbReference>
<name>A0A7R7IEV6_9FIRM</name>
<dbReference type="Gene3D" id="1.10.150.210">
    <property type="entry name" value="Phosphoserine phosphatase, domain 2"/>
    <property type="match status" value="1"/>
</dbReference>
<comment type="catalytic activity">
    <reaction evidence="10">
        <text>O-phospho-L-serine + H2O = L-serine + phosphate</text>
        <dbReference type="Rhea" id="RHEA:21208"/>
        <dbReference type="ChEBI" id="CHEBI:15377"/>
        <dbReference type="ChEBI" id="CHEBI:33384"/>
        <dbReference type="ChEBI" id="CHEBI:43474"/>
        <dbReference type="ChEBI" id="CHEBI:57524"/>
        <dbReference type="EC" id="3.1.3.3"/>
    </reaction>
</comment>
<dbReference type="PANTHER" id="PTHR43344">
    <property type="entry name" value="PHOSPHOSERINE PHOSPHATASE"/>
    <property type="match status" value="1"/>
</dbReference>
<comment type="similarity">
    <text evidence="3">Belongs to the HAD-like hydrolase superfamily. SerB family.</text>
</comment>
<organism evidence="12 13">
    <name type="scientific">Anaeromicropila herbilytica</name>
    <dbReference type="NCBI Taxonomy" id="2785025"/>
    <lineage>
        <taxon>Bacteria</taxon>
        <taxon>Bacillati</taxon>
        <taxon>Bacillota</taxon>
        <taxon>Clostridia</taxon>
        <taxon>Lachnospirales</taxon>
        <taxon>Lachnospiraceae</taxon>
        <taxon>Anaeromicropila</taxon>
    </lineage>
</organism>
<dbReference type="InterPro" id="IPR036412">
    <property type="entry name" value="HAD-like_sf"/>
</dbReference>
<dbReference type="GO" id="GO:0000287">
    <property type="term" value="F:magnesium ion binding"/>
    <property type="evidence" value="ECO:0007669"/>
    <property type="project" value="TreeGrafter"/>
</dbReference>